<dbReference type="SUPFAM" id="SSF53850">
    <property type="entry name" value="Periplasmic binding protein-like II"/>
    <property type="match status" value="1"/>
</dbReference>
<proteinExistence type="predicted"/>
<name>A0ABM8GU41_9MICO</name>
<feature type="chain" id="PRO_5045706381" description="Extracellular solute-binding protein" evidence="1">
    <location>
        <begin position="20"/>
        <end position="91"/>
    </location>
</feature>
<feature type="signal peptide" evidence="1">
    <location>
        <begin position="1"/>
        <end position="19"/>
    </location>
</feature>
<evidence type="ECO:0000256" key="1">
    <source>
        <dbReference type="SAM" id="SignalP"/>
    </source>
</evidence>
<reference evidence="3" key="1">
    <citation type="journal article" date="2019" name="Int. J. Syst. Evol. Microbiol.">
        <title>The Global Catalogue of Microorganisms (GCM) 10K type strain sequencing project: providing services to taxonomists for standard genome sequencing and annotation.</title>
        <authorList>
            <consortium name="The Broad Institute Genomics Platform"/>
            <consortium name="The Broad Institute Genome Sequencing Center for Infectious Disease"/>
            <person name="Wu L."/>
            <person name="Ma J."/>
        </authorList>
    </citation>
    <scope>NUCLEOTIDE SEQUENCE [LARGE SCALE GENOMIC DNA]</scope>
    <source>
        <strain evidence="3">NBRC 108728</strain>
    </source>
</reference>
<gene>
    <name evidence="2" type="ORF">GCM10025867_40950</name>
</gene>
<keyword evidence="3" id="KW-1185">Reference proteome</keyword>
<evidence type="ECO:0008006" key="4">
    <source>
        <dbReference type="Google" id="ProtNLM"/>
    </source>
</evidence>
<dbReference type="EMBL" id="AP027732">
    <property type="protein sequence ID" value="BDZ51854.1"/>
    <property type="molecule type" value="Genomic_DNA"/>
</dbReference>
<dbReference type="Proteomes" id="UP001321486">
    <property type="component" value="Chromosome"/>
</dbReference>
<evidence type="ECO:0000313" key="2">
    <source>
        <dbReference type="EMBL" id="BDZ51854.1"/>
    </source>
</evidence>
<organism evidence="2 3">
    <name type="scientific">Frondihabitans sucicola</name>
    <dbReference type="NCBI Taxonomy" id="1268041"/>
    <lineage>
        <taxon>Bacteria</taxon>
        <taxon>Bacillati</taxon>
        <taxon>Actinomycetota</taxon>
        <taxon>Actinomycetes</taxon>
        <taxon>Micrococcales</taxon>
        <taxon>Microbacteriaceae</taxon>
        <taxon>Frondihabitans</taxon>
    </lineage>
</organism>
<keyword evidence="1" id="KW-0732">Signal</keyword>
<protein>
    <recommendedName>
        <fullName evidence="4">Extracellular solute-binding protein</fullName>
    </recommendedName>
</protein>
<accession>A0ABM8GU41</accession>
<sequence>MALGTGLLAVALVLSGCSASGGTGGTGGTTKTVSQADIDKAMDTPTTLTFWSWVPDIKNEVALFEKKYPKVKVKLENVGQGPRTTRRSARR</sequence>
<dbReference type="Gene3D" id="3.40.190.10">
    <property type="entry name" value="Periplasmic binding protein-like II"/>
    <property type="match status" value="1"/>
</dbReference>
<evidence type="ECO:0000313" key="3">
    <source>
        <dbReference type="Proteomes" id="UP001321486"/>
    </source>
</evidence>